<feature type="transmembrane region" description="Helical" evidence="8">
    <location>
        <begin position="82"/>
        <end position="103"/>
    </location>
</feature>
<dbReference type="InterPro" id="IPR037185">
    <property type="entry name" value="EmrE-like"/>
</dbReference>
<evidence type="ECO:0000256" key="8">
    <source>
        <dbReference type="SAM" id="Phobius"/>
    </source>
</evidence>
<dbReference type="PANTHER" id="PTHR30561:SF0">
    <property type="entry name" value="GUANIDINIUM EXPORTER"/>
    <property type="match status" value="1"/>
</dbReference>
<dbReference type="Pfam" id="PF00893">
    <property type="entry name" value="Multi_Drug_Res"/>
    <property type="match status" value="1"/>
</dbReference>
<accession>A0A1C0AIT5</accession>
<comment type="caution">
    <text evidence="9">The sequence shown here is derived from an EMBL/GenBank/DDBJ whole genome shotgun (WGS) entry which is preliminary data.</text>
</comment>
<dbReference type="Proteomes" id="UP000093501">
    <property type="component" value="Unassembled WGS sequence"/>
</dbReference>
<keyword evidence="6 8" id="KW-0472">Membrane</keyword>
<keyword evidence="4 7" id="KW-0812">Transmembrane</keyword>
<reference evidence="10" key="1">
    <citation type="submission" date="2016-07" db="EMBL/GenBank/DDBJ databases">
        <authorList>
            <person name="Florea S."/>
            <person name="Webb J.S."/>
            <person name="Jaromczyk J."/>
            <person name="Schardl C.L."/>
        </authorList>
    </citation>
    <scope>NUCLEOTIDE SEQUENCE [LARGE SCALE GENOMIC DNA]</scope>
    <source>
        <strain evidence="10">IPBSL-7</strain>
    </source>
</reference>
<feature type="transmembrane region" description="Helical" evidence="8">
    <location>
        <begin position="57"/>
        <end position="76"/>
    </location>
</feature>
<evidence type="ECO:0000313" key="10">
    <source>
        <dbReference type="Proteomes" id="UP000093501"/>
    </source>
</evidence>
<evidence type="ECO:0000256" key="5">
    <source>
        <dbReference type="ARBA" id="ARBA00022989"/>
    </source>
</evidence>
<evidence type="ECO:0000256" key="2">
    <source>
        <dbReference type="ARBA" id="ARBA00022448"/>
    </source>
</evidence>
<evidence type="ECO:0000256" key="1">
    <source>
        <dbReference type="ARBA" id="ARBA00004651"/>
    </source>
</evidence>
<dbReference type="EMBL" id="MBQD01000024">
    <property type="protein sequence ID" value="OCL32023.1"/>
    <property type="molecule type" value="Genomic_DNA"/>
</dbReference>
<dbReference type="AlphaFoldDB" id="A0A1C0AIT5"/>
<keyword evidence="10" id="KW-1185">Reference proteome</keyword>
<dbReference type="SUPFAM" id="SSF103481">
    <property type="entry name" value="Multidrug resistance efflux transporter EmrE"/>
    <property type="match status" value="1"/>
</dbReference>
<evidence type="ECO:0000256" key="3">
    <source>
        <dbReference type="ARBA" id="ARBA00022475"/>
    </source>
</evidence>
<organism evidence="9 10">
    <name type="scientific">Tessaracoccus lapidicaptus</name>
    <dbReference type="NCBI Taxonomy" id="1427523"/>
    <lineage>
        <taxon>Bacteria</taxon>
        <taxon>Bacillati</taxon>
        <taxon>Actinomycetota</taxon>
        <taxon>Actinomycetes</taxon>
        <taxon>Propionibacteriales</taxon>
        <taxon>Propionibacteriaceae</taxon>
        <taxon>Tessaracoccus</taxon>
    </lineage>
</organism>
<gene>
    <name evidence="9" type="ORF">BCR15_08235</name>
</gene>
<feature type="transmembrane region" description="Helical" evidence="8">
    <location>
        <begin position="33"/>
        <end position="50"/>
    </location>
</feature>
<comment type="subcellular location">
    <subcellularLocation>
        <location evidence="1 7">Cell membrane</location>
        <topology evidence="1 7">Multi-pass membrane protein</topology>
    </subcellularLocation>
</comment>
<protein>
    <submittedName>
        <fullName evidence="9">Ligand-binding protein SH3</fullName>
    </submittedName>
</protein>
<name>A0A1C0AIT5_9ACTN</name>
<evidence type="ECO:0000256" key="4">
    <source>
        <dbReference type="ARBA" id="ARBA00022692"/>
    </source>
</evidence>
<dbReference type="PANTHER" id="PTHR30561">
    <property type="entry name" value="SMR FAMILY PROTON-DEPENDENT DRUG EFFLUX TRANSPORTER SUGE"/>
    <property type="match status" value="1"/>
</dbReference>
<dbReference type="InterPro" id="IPR000390">
    <property type="entry name" value="Small_drug/metabolite_transptr"/>
</dbReference>
<keyword evidence="2" id="KW-0813">Transport</keyword>
<proteinExistence type="inferred from homology"/>
<keyword evidence="5 8" id="KW-1133">Transmembrane helix</keyword>
<keyword evidence="3" id="KW-1003">Cell membrane</keyword>
<evidence type="ECO:0000313" key="9">
    <source>
        <dbReference type="EMBL" id="OCL32023.1"/>
    </source>
</evidence>
<sequence>MDWVILLGSGVLEAVWATALGRSDGLRRPLPTVVFVVGAVLSLVGLGIALNTLPTGTAYAVWTATGASLTVAWAMLTRVEPVSLAKVLLLVGIVTCVVGLKVVA</sequence>
<comment type="similarity">
    <text evidence="7">Belongs to the drug/metabolite transporter (DMT) superfamily. Small multidrug resistance (SMR) (TC 2.A.7.1) family.</text>
</comment>
<dbReference type="InterPro" id="IPR045324">
    <property type="entry name" value="Small_multidrug_res"/>
</dbReference>
<evidence type="ECO:0000256" key="7">
    <source>
        <dbReference type="RuleBase" id="RU003942"/>
    </source>
</evidence>
<dbReference type="GO" id="GO:0022857">
    <property type="term" value="F:transmembrane transporter activity"/>
    <property type="evidence" value="ECO:0007669"/>
    <property type="project" value="InterPro"/>
</dbReference>
<dbReference type="RefSeq" id="WP_068752371.1">
    <property type="nucleotide sequence ID" value="NZ_MBQD01000024.1"/>
</dbReference>
<evidence type="ECO:0000256" key="6">
    <source>
        <dbReference type="ARBA" id="ARBA00023136"/>
    </source>
</evidence>
<dbReference type="GO" id="GO:0005886">
    <property type="term" value="C:plasma membrane"/>
    <property type="evidence" value="ECO:0007669"/>
    <property type="project" value="UniProtKB-SubCell"/>
</dbReference>
<dbReference type="Gene3D" id="1.10.3730.20">
    <property type="match status" value="1"/>
</dbReference>